<feature type="transmembrane region" description="Helical" evidence="1">
    <location>
        <begin position="206"/>
        <end position="225"/>
    </location>
</feature>
<protein>
    <submittedName>
        <fullName evidence="3">Acyltransferase</fullName>
    </submittedName>
</protein>
<dbReference type="Proteomes" id="UP000831113">
    <property type="component" value="Chromosome"/>
</dbReference>
<feature type="transmembrane region" description="Helical" evidence="1">
    <location>
        <begin position="18"/>
        <end position="36"/>
    </location>
</feature>
<feature type="transmembrane region" description="Helical" evidence="1">
    <location>
        <begin position="267"/>
        <end position="287"/>
    </location>
</feature>
<evidence type="ECO:0000313" key="3">
    <source>
        <dbReference type="EMBL" id="UOG75154.1"/>
    </source>
</evidence>
<evidence type="ECO:0000259" key="2">
    <source>
        <dbReference type="Pfam" id="PF01757"/>
    </source>
</evidence>
<keyword evidence="4" id="KW-1185">Reference proteome</keyword>
<feature type="transmembrane region" description="Helical" evidence="1">
    <location>
        <begin position="48"/>
        <end position="72"/>
    </location>
</feature>
<keyword evidence="3" id="KW-0012">Acyltransferase</keyword>
<feature type="transmembrane region" description="Helical" evidence="1">
    <location>
        <begin position="176"/>
        <end position="194"/>
    </location>
</feature>
<dbReference type="PANTHER" id="PTHR23028">
    <property type="entry name" value="ACETYLTRANSFERASE"/>
    <property type="match status" value="1"/>
</dbReference>
<dbReference type="RefSeq" id="WP_243799026.1">
    <property type="nucleotide sequence ID" value="NZ_CP094669.1"/>
</dbReference>
<keyword evidence="3" id="KW-0808">Transferase</keyword>
<feature type="transmembrane region" description="Helical" evidence="1">
    <location>
        <begin position="299"/>
        <end position="318"/>
    </location>
</feature>
<dbReference type="PANTHER" id="PTHR23028:SF53">
    <property type="entry name" value="ACYL_TRANSF_3 DOMAIN-CONTAINING PROTEIN"/>
    <property type="match status" value="1"/>
</dbReference>
<gene>
    <name evidence="3" type="ORF">MTX78_00815</name>
</gene>
<accession>A0ABY4CY08</accession>
<keyword evidence="1" id="KW-0472">Membrane</keyword>
<dbReference type="GO" id="GO:0016746">
    <property type="term" value="F:acyltransferase activity"/>
    <property type="evidence" value="ECO:0007669"/>
    <property type="project" value="UniProtKB-KW"/>
</dbReference>
<evidence type="ECO:0000313" key="4">
    <source>
        <dbReference type="Proteomes" id="UP000831113"/>
    </source>
</evidence>
<reference evidence="3 4" key="1">
    <citation type="submission" date="2022-03" db="EMBL/GenBank/DDBJ databases">
        <title>Hymenobactersp. isolated from the air.</title>
        <authorList>
            <person name="Won M."/>
            <person name="Kwon S.-W."/>
        </authorList>
    </citation>
    <scope>NUCLEOTIDE SEQUENCE [LARGE SCALE GENOMIC DNA]</scope>
    <source>
        <strain evidence="3 4">KACC 21982</strain>
    </source>
</reference>
<dbReference type="InterPro" id="IPR002656">
    <property type="entry name" value="Acyl_transf_3_dom"/>
</dbReference>
<feature type="transmembrane region" description="Helical" evidence="1">
    <location>
        <begin position="338"/>
        <end position="359"/>
    </location>
</feature>
<dbReference type="InterPro" id="IPR050879">
    <property type="entry name" value="Acyltransferase_3"/>
</dbReference>
<feature type="transmembrane region" description="Helical" evidence="1">
    <location>
        <begin position="92"/>
        <end position="113"/>
    </location>
</feature>
<name>A0ABY4CY08_9BACT</name>
<sequence length="403" mass="45816">MSATSPQLKTYFPNLDGLRTLACLGVYMFHSLISIVPQGNVTSPVFNVFMRGTLGVNFFFVLSGFLITHLLLEEEQRHGQIHLLAFYRRRILRIWPVFYACIVYGFVVFPLLMRLLGLPYQERASLGLHVAFLGNLDSVWQGMQPTSHSLAVLWSVAVEEQFYLVWPVLLMFLFRWWRPGAFVLVIVASTWFRYTHDDNFFLVYRHSLAVVSDMAMGGAAGWLCFRYPAFRQHIAGWSRWSIAGIYLLGLLILAPQKLLPAAVSTVVGQHIVQSLFFVLVILEQNYASRSWFKIERFRWLTYWGTFTYGFYCLHPIVLEALAAGSDYLHLTPSPLNTLVRAAVGLPISAGLAWLSYTYFEKYFLLLKNKHKPVTTVATTGEVTQPVVTPTGQLMHLDLASPSA</sequence>
<feature type="transmembrane region" description="Helical" evidence="1">
    <location>
        <begin position="237"/>
        <end position="255"/>
    </location>
</feature>
<keyword evidence="1" id="KW-1133">Transmembrane helix</keyword>
<dbReference type="Pfam" id="PF01757">
    <property type="entry name" value="Acyl_transf_3"/>
    <property type="match status" value="1"/>
</dbReference>
<feature type="domain" description="Acyltransferase 3" evidence="2">
    <location>
        <begin position="14"/>
        <end position="356"/>
    </location>
</feature>
<keyword evidence="1" id="KW-0812">Transmembrane</keyword>
<evidence type="ECO:0000256" key="1">
    <source>
        <dbReference type="SAM" id="Phobius"/>
    </source>
</evidence>
<dbReference type="EMBL" id="CP094669">
    <property type="protein sequence ID" value="UOG75154.1"/>
    <property type="molecule type" value="Genomic_DNA"/>
</dbReference>
<feature type="transmembrane region" description="Helical" evidence="1">
    <location>
        <begin position="150"/>
        <end position="169"/>
    </location>
</feature>
<proteinExistence type="predicted"/>
<organism evidence="3 4">
    <name type="scientific">Hymenobacter tibetensis</name>
    <dbReference type="NCBI Taxonomy" id="497967"/>
    <lineage>
        <taxon>Bacteria</taxon>
        <taxon>Pseudomonadati</taxon>
        <taxon>Bacteroidota</taxon>
        <taxon>Cytophagia</taxon>
        <taxon>Cytophagales</taxon>
        <taxon>Hymenobacteraceae</taxon>
        <taxon>Hymenobacter</taxon>
    </lineage>
</organism>